<evidence type="ECO:0000313" key="1">
    <source>
        <dbReference type="EMBL" id="CUH54394.1"/>
    </source>
</evidence>
<reference evidence="1 2" key="1">
    <citation type="submission" date="2015-09" db="EMBL/GenBank/DDBJ databases">
        <authorList>
            <consortium name="Swine Surveillance"/>
        </authorList>
    </citation>
    <scope>NUCLEOTIDE SEQUENCE [LARGE SCALE GENOMIC DNA]</scope>
    <source>
        <strain evidence="1 2">CECT 7688</strain>
    </source>
</reference>
<evidence type="ECO:0008006" key="3">
    <source>
        <dbReference type="Google" id="ProtNLM"/>
    </source>
</evidence>
<keyword evidence="2" id="KW-1185">Reference proteome</keyword>
<proteinExistence type="predicted"/>
<dbReference type="InterPro" id="IPR027417">
    <property type="entry name" value="P-loop_NTPase"/>
</dbReference>
<dbReference type="SUPFAM" id="SSF52540">
    <property type="entry name" value="P-loop containing nucleoside triphosphate hydrolases"/>
    <property type="match status" value="1"/>
</dbReference>
<protein>
    <recommendedName>
        <fullName evidence="3">Sulfotransferase family protein</fullName>
    </recommendedName>
</protein>
<gene>
    <name evidence="1" type="ORF">SHM7688_03865</name>
</gene>
<accession>A0A0P1EUQ6</accession>
<dbReference type="Pfam" id="PF17784">
    <property type="entry name" value="Sulfotransfer_4"/>
    <property type="match status" value="1"/>
</dbReference>
<dbReference type="InterPro" id="IPR040632">
    <property type="entry name" value="Sulfotransfer_4"/>
</dbReference>
<sequence length="227" mass="26447">MSTKPLLFQIGHNKCATSALFFLFLRSHHMALHSGGRYWKRHHKGFLGMRSPQERIHDNILNGHAPLEGLERFTAFFDMEYKRGSDVVENFKRYATFARHYPNAKFLMNTRDKDDWLRSRVRHANGLYLKQEMARKNLSSDEVVAAWSSDFDRHLRKVRSFFKGEADRLLVFNTDKDDIQKLVDFAAPEFPLDTSHWAEVRSTDRIVEKKGWQDDGADLQIAMGDAA</sequence>
<evidence type="ECO:0000313" key="2">
    <source>
        <dbReference type="Proteomes" id="UP000054823"/>
    </source>
</evidence>
<name>A0A0P1EUQ6_9RHOB</name>
<organism evidence="1 2">
    <name type="scientific">Shimia marina</name>
    <dbReference type="NCBI Taxonomy" id="321267"/>
    <lineage>
        <taxon>Bacteria</taxon>
        <taxon>Pseudomonadati</taxon>
        <taxon>Pseudomonadota</taxon>
        <taxon>Alphaproteobacteria</taxon>
        <taxon>Rhodobacterales</taxon>
        <taxon>Roseobacteraceae</taxon>
    </lineage>
</organism>
<dbReference type="EMBL" id="CYPW01000040">
    <property type="protein sequence ID" value="CUH54394.1"/>
    <property type="molecule type" value="Genomic_DNA"/>
</dbReference>
<dbReference type="AlphaFoldDB" id="A0A0P1EUQ6"/>
<dbReference type="Gene3D" id="3.40.50.300">
    <property type="entry name" value="P-loop containing nucleotide triphosphate hydrolases"/>
    <property type="match status" value="1"/>
</dbReference>
<dbReference type="Proteomes" id="UP000054823">
    <property type="component" value="Unassembled WGS sequence"/>
</dbReference>